<evidence type="ECO:0000259" key="3">
    <source>
        <dbReference type="Pfam" id="PF02834"/>
    </source>
</evidence>
<evidence type="ECO:0000313" key="4">
    <source>
        <dbReference type="EMBL" id="MDM8561923.1"/>
    </source>
</evidence>
<feature type="domain" description="Phosphoesterase HXTX" evidence="3">
    <location>
        <begin position="14"/>
        <end position="91"/>
    </location>
</feature>
<dbReference type="NCBIfam" id="TIGR02258">
    <property type="entry name" value="2_5_ligase"/>
    <property type="match status" value="1"/>
</dbReference>
<dbReference type="InterPro" id="IPR014051">
    <property type="entry name" value="Phosphoesterase_HXTX"/>
</dbReference>
<dbReference type="HAMAP" id="MF_01940">
    <property type="entry name" value="RNA_CPDase"/>
    <property type="match status" value="1"/>
</dbReference>
<dbReference type="PANTHER" id="PTHR35561">
    <property type="entry name" value="RNA 2',3'-CYCLIC PHOSPHODIESTERASE"/>
    <property type="match status" value="1"/>
</dbReference>
<feature type="domain" description="Phosphoesterase HXTX" evidence="3">
    <location>
        <begin position="94"/>
        <end position="164"/>
    </location>
</feature>
<dbReference type="Gene3D" id="3.90.1140.10">
    <property type="entry name" value="Cyclic phosphodiesterase"/>
    <property type="match status" value="1"/>
</dbReference>
<comment type="similarity">
    <text evidence="2">Belongs to the 2H phosphoesterase superfamily. ThpR family.</text>
</comment>
<feature type="active site" description="Proton acceptor" evidence="2">
    <location>
        <position position="127"/>
    </location>
</feature>
<feature type="short sequence motif" description="HXTX 1" evidence="2">
    <location>
        <begin position="45"/>
        <end position="48"/>
    </location>
</feature>
<keyword evidence="5" id="KW-1185">Reference proteome</keyword>
<dbReference type="InterPro" id="IPR004175">
    <property type="entry name" value="RNA_CPDase"/>
</dbReference>
<dbReference type="EC" id="3.1.4.58" evidence="2"/>
<comment type="catalytic activity">
    <reaction evidence="2">
        <text>a 3'-end 2',3'-cyclophospho-ribonucleotide-RNA + H2O = a 3'-end 2'-phospho-ribonucleotide-RNA + H(+)</text>
        <dbReference type="Rhea" id="RHEA:11828"/>
        <dbReference type="Rhea" id="RHEA-COMP:10464"/>
        <dbReference type="Rhea" id="RHEA-COMP:17353"/>
        <dbReference type="ChEBI" id="CHEBI:15377"/>
        <dbReference type="ChEBI" id="CHEBI:15378"/>
        <dbReference type="ChEBI" id="CHEBI:83064"/>
        <dbReference type="ChEBI" id="CHEBI:173113"/>
        <dbReference type="EC" id="3.1.4.58"/>
    </reaction>
</comment>
<dbReference type="SUPFAM" id="SSF55144">
    <property type="entry name" value="LigT-like"/>
    <property type="match status" value="1"/>
</dbReference>
<organism evidence="4 5">
    <name type="scientific">Candidatus Marithioploca araucensis</name>
    <dbReference type="NCBI Taxonomy" id="70273"/>
    <lineage>
        <taxon>Bacteria</taxon>
        <taxon>Pseudomonadati</taxon>
        <taxon>Pseudomonadota</taxon>
        <taxon>Gammaproteobacteria</taxon>
        <taxon>Thiotrichales</taxon>
        <taxon>Thiotrichaceae</taxon>
        <taxon>Candidatus Marithioploca</taxon>
    </lineage>
</organism>
<dbReference type="InterPro" id="IPR009097">
    <property type="entry name" value="Cyclic_Pdiesterase"/>
</dbReference>
<reference evidence="4" key="1">
    <citation type="submission" date="2023-06" db="EMBL/GenBank/DDBJ databases">
        <title>Uncultivated large filamentous bacteria from sulfidic sediments reveal new species and different genomic features in energy metabolism and defense.</title>
        <authorList>
            <person name="Fonseca A."/>
        </authorList>
    </citation>
    <scope>NUCLEOTIDE SEQUENCE</scope>
    <source>
        <strain evidence="4">HSG4</strain>
    </source>
</reference>
<protein>
    <recommendedName>
        <fullName evidence="2">RNA 2',3'-cyclic phosphodiesterase</fullName>
        <shortName evidence="2">RNA 2',3'-CPDase</shortName>
        <ecNumber evidence="2">3.1.4.58</ecNumber>
    </recommendedName>
</protein>
<comment type="caution">
    <text evidence="4">The sequence shown here is derived from an EMBL/GenBank/DDBJ whole genome shotgun (WGS) entry which is preliminary data.</text>
</comment>
<accession>A0ABT7VQI3</accession>
<name>A0ABT7VQI3_9GAMM</name>
<gene>
    <name evidence="4" type="primary">thpR</name>
    <name evidence="4" type="ORF">QUF54_01050</name>
</gene>
<dbReference type="Pfam" id="PF02834">
    <property type="entry name" value="LigT_PEase"/>
    <property type="match status" value="2"/>
</dbReference>
<feature type="active site" description="Proton donor" evidence="2">
    <location>
        <position position="45"/>
    </location>
</feature>
<dbReference type="PANTHER" id="PTHR35561:SF1">
    <property type="entry name" value="RNA 2',3'-CYCLIC PHOSPHODIESTERASE"/>
    <property type="match status" value="1"/>
</dbReference>
<sequence length="176" mass="20238">MSNNSTERLFFALWLNEDVRQALTKLSQPVTQNIQGKIIPPENWHITLAFLGEVDIPTKQCMQQVAASVQGRCFNLSLDKLSYWSRTGILWLGANQIPNTLQDLVTRLSTDLQDCGYHPETRPFKTHVTLMRRANKIKMLPPITPIRWTVEDFCLVRSTLNSSGAHYEVIERWLLT</sequence>
<feature type="short sequence motif" description="HXTX 2" evidence="2">
    <location>
        <begin position="127"/>
        <end position="130"/>
    </location>
</feature>
<comment type="function">
    <text evidence="2">Hydrolyzes RNA 2',3'-cyclic phosphodiester to an RNA 2'-phosphomonoester.</text>
</comment>
<evidence type="ECO:0000256" key="2">
    <source>
        <dbReference type="HAMAP-Rule" id="MF_01940"/>
    </source>
</evidence>
<dbReference type="Proteomes" id="UP001171945">
    <property type="component" value="Unassembled WGS sequence"/>
</dbReference>
<evidence type="ECO:0000313" key="5">
    <source>
        <dbReference type="Proteomes" id="UP001171945"/>
    </source>
</evidence>
<dbReference type="EMBL" id="JAUCGM010000022">
    <property type="protein sequence ID" value="MDM8561923.1"/>
    <property type="molecule type" value="Genomic_DNA"/>
</dbReference>
<evidence type="ECO:0000256" key="1">
    <source>
        <dbReference type="ARBA" id="ARBA00022801"/>
    </source>
</evidence>
<proteinExistence type="inferred from homology"/>
<keyword evidence="1 2" id="KW-0378">Hydrolase</keyword>